<sequence>MSIYCTMIFTPNTNQKYHFYGALKCTLRIFQIEGIERGIEKVVVSMLKLNVDIEIIQKSTGLIFEAIEALKKKI</sequence>
<protein>
    <submittedName>
        <fullName evidence="1">Uncharacterized protein</fullName>
    </submittedName>
</protein>
<dbReference type="EMBL" id="CACVAU010000089">
    <property type="protein sequence ID" value="CAA6826767.1"/>
    <property type="molecule type" value="Genomic_DNA"/>
</dbReference>
<organism evidence="1">
    <name type="scientific">uncultured Sulfurovum sp</name>
    <dbReference type="NCBI Taxonomy" id="269237"/>
    <lineage>
        <taxon>Bacteria</taxon>
        <taxon>Pseudomonadati</taxon>
        <taxon>Campylobacterota</taxon>
        <taxon>Epsilonproteobacteria</taxon>
        <taxon>Campylobacterales</taxon>
        <taxon>Sulfurovaceae</taxon>
        <taxon>Sulfurovum</taxon>
        <taxon>environmental samples</taxon>
    </lineage>
</organism>
<evidence type="ECO:0000313" key="1">
    <source>
        <dbReference type="EMBL" id="CAA6826767.1"/>
    </source>
</evidence>
<proteinExistence type="predicted"/>
<dbReference type="AlphaFoldDB" id="A0A6S6U916"/>
<name>A0A6S6U916_9BACT</name>
<reference evidence="1" key="1">
    <citation type="submission" date="2020-01" db="EMBL/GenBank/DDBJ databases">
        <authorList>
            <person name="Meier V. D."/>
            <person name="Meier V D."/>
        </authorList>
    </citation>
    <scope>NUCLEOTIDE SEQUENCE</scope>
    <source>
        <strain evidence="1">HLG_WM_MAG_05</strain>
    </source>
</reference>
<gene>
    <name evidence="1" type="ORF">HELGO_WM8224</name>
</gene>
<accession>A0A6S6U916</accession>